<proteinExistence type="predicted"/>
<dbReference type="RefSeq" id="WP_004086055.1">
    <property type="nucleotide sequence ID" value="NZ_CP047134.1"/>
</dbReference>
<reference evidence="2" key="2">
    <citation type="journal article" date="2020" name="Appl. Environ. Microbiol.">
        <title>Multiple intercontinental introductions associated with the emergence of a plant pathogen in Europe.</title>
        <authorList>
            <person name="Landa B.B."/>
            <person name="Castillo A.I."/>
            <person name="Giampetruzzi A."/>
            <person name="Kahn A."/>
            <person name="Roman-Ecija M."/>
            <person name="Velasco-Amo M.P."/>
            <person name="Navas-Cortes J.A."/>
            <person name="Marco-Noales E."/>
            <person name="Barbe S."/>
            <person name="Moralejo E."/>
            <person name="Coletta-Filho H.D."/>
            <person name="Saldarelli P."/>
            <person name="Saponari M."/>
            <person name="Almeida R.P.P."/>
        </authorList>
    </citation>
    <scope>NUCLEOTIDE SEQUENCE</scope>
    <source>
        <strain evidence="2">XYL1981</strain>
    </source>
</reference>
<dbReference type="EMBL" id="VDCJ01000342">
    <property type="protein sequence ID" value="MRU23659.1"/>
    <property type="molecule type" value="Genomic_DNA"/>
</dbReference>
<dbReference type="Proteomes" id="UP000474061">
    <property type="component" value="Unassembled WGS sequence"/>
</dbReference>
<feature type="region of interest" description="Disordered" evidence="1">
    <location>
        <begin position="1"/>
        <end position="49"/>
    </location>
</feature>
<name>A0A9Q4MHT6_XYLFS</name>
<evidence type="ECO:0000313" key="3">
    <source>
        <dbReference type="Proteomes" id="UP000474061"/>
    </source>
</evidence>
<sequence>MIGPLEERPLHLRVANSTAPETTPAILPHQQGAAASHLAHNNHTSPRSKNLAYALARFDRQENKPIALTSQHEDAKTCRSPFPLWTCS</sequence>
<feature type="compositionally biased region" description="Basic and acidic residues" evidence="1">
    <location>
        <begin position="1"/>
        <end position="10"/>
    </location>
</feature>
<feature type="compositionally biased region" description="Polar residues" evidence="1">
    <location>
        <begin position="39"/>
        <end position="48"/>
    </location>
</feature>
<dbReference type="AlphaFoldDB" id="A0A9Q4MHT6"/>
<accession>A0A9Q4MHT6</accession>
<comment type="caution">
    <text evidence="2">The sequence shown here is derived from an EMBL/GenBank/DDBJ whole genome shotgun (WGS) entry which is preliminary data.</text>
</comment>
<gene>
    <name evidence="2" type="ORF">FG476_06095</name>
</gene>
<evidence type="ECO:0000256" key="1">
    <source>
        <dbReference type="SAM" id="MobiDB-lite"/>
    </source>
</evidence>
<protein>
    <submittedName>
        <fullName evidence="2">Uncharacterized protein</fullName>
    </submittedName>
</protein>
<organism evidence="2 3">
    <name type="scientific">Xylella fastidiosa subsp. multiplex</name>
    <dbReference type="NCBI Taxonomy" id="644357"/>
    <lineage>
        <taxon>Bacteria</taxon>
        <taxon>Pseudomonadati</taxon>
        <taxon>Pseudomonadota</taxon>
        <taxon>Gammaproteobacteria</taxon>
        <taxon>Lysobacterales</taxon>
        <taxon>Lysobacteraceae</taxon>
        <taxon>Xylella</taxon>
    </lineage>
</organism>
<reference evidence="2" key="1">
    <citation type="submission" date="2019-05" db="EMBL/GenBank/DDBJ databases">
        <authorList>
            <person name="Castillo A."/>
            <person name="Giampetruzzi A."/>
            <person name="Landa B."/>
            <person name="Saponari M."/>
            <person name="Almeida R.P.P."/>
            <person name="Moralejo E."/>
            <person name="Marco-Noales E."/>
            <person name="Velasco-Amo M.P."/>
            <person name="Roman-Ecija M."/>
            <person name="Navarro I."/>
            <person name="Monterde A."/>
            <person name="Barbe S."/>
        </authorList>
    </citation>
    <scope>NUCLEOTIDE SEQUENCE</scope>
    <source>
        <strain evidence="2">XYL1981</strain>
    </source>
</reference>
<evidence type="ECO:0000313" key="2">
    <source>
        <dbReference type="EMBL" id="MRU23659.1"/>
    </source>
</evidence>